<feature type="region of interest" description="Disordered" evidence="1">
    <location>
        <begin position="344"/>
        <end position="443"/>
    </location>
</feature>
<dbReference type="OrthoDB" id="10682696at2759"/>
<reference evidence="2" key="1">
    <citation type="journal article" date="2020" name="Nat. Commun.">
        <title>Large-scale genome sequencing of mycorrhizal fungi provides insights into the early evolution of symbiotic traits.</title>
        <authorList>
            <person name="Miyauchi S."/>
            <person name="Kiss E."/>
            <person name="Kuo A."/>
            <person name="Drula E."/>
            <person name="Kohler A."/>
            <person name="Sanchez-Garcia M."/>
            <person name="Morin E."/>
            <person name="Andreopoulos B."/>
            <person name="Barry K.W."/>
            <person name="Bonito G."/>
            <person name="Buee M."/>
            <person name="Carver A."/>
            <person name="Chen C."/>
            <person name="Cichocki N."/>
            <person name="Clum A."/>
            <person name="Culley D."/>
            <person name="Crous P.W."/>
            <person name="Fauchery L."/>
            <person name="Girlanda M."/>
            <person name="Hayes R.D."/>
            <person name="Keri Z."/>
            <person name="LaButti K."/>
            <person name="Lipzen A."/>
            <person name="Lombard V."/>
            <person name="Magnuson J."/>
            <person name="Maillard F."/>
            <person name="Murat C."/>
            <person name="Nolan M."/>
            <person name="Ohm R.A."/>
            <person name="Pangilinan J."/>
            <person name="Pereira M.F."/>
            <person name="Perotto S."/>
            <person name="Peter M."/>
            <person name="Pfister S."/>
            <person name="Riley R."/>
            <person name="Sitrit Y."/>
            <person name="Stielow J.B."/>
            <person name="Szollosi G."/>
            <person name="Zifcakova L."/>
            <person name="Stursova M."/>
            <person name="Spatafora J.W."/>
            <person name="Tedersoo L."/>
            <person name="Vaario L.M."/>
            <person name="Yamada A."/>
            <person name="Yan M."/>
            <person name="Wang P."/>
            <person name="Xu J."/>
            <person name="Bruns T."/>
            <person name="Baldrian P."/>
            <person name="Vilgalys R."/>
            <person name="Dunand C."/>
            <person name="Henrissat B."/>
            <person name="Grigoriev I.V."/>
            <person name="Hibbett D."/>
            <person name="Nagy L.G."/>
            <person name="Martin F.M."/>
        </authorList>
    </citation>
    <scope>NUCLEOTIDE SEQUENCE</scope>
    <source>
        <strain evidence="2">UP504</strain>
    </source>
</reference>
<protein>
    <submittedName>
        <fullName evidence="2">Uncharacterized protein</fullName>
    </submittedName>
</protein>
<keyword evidence="3" id="KW-1185">Reference proteome</keyword>
<feature type="compositionally biased region" description="Polar residues" evidence="1">
    <location>
        <begin position="373"/>
        <end position="389"/>
    </location>
</feature>
<organism evidence="2 3">
    <name type="scientific">Hydnum rufescens UP504</name>
    <dbReference type="NCBI Taxonomy" id="1448309"/>
    <lineage>
        <taxon>Eukaryota</taxon>
        <taxon>Fungi</taxon>
        <taxon>Dikarya</taxon>
        <taxon>Basidiomycota</taxon>
        <taxon>Agaricomycotina</taxon>
        <taxon>Agaricomycetes</taxon>
        <taxon>Cantharellales</taxon>
        <taxon>Hydnaceae</taxon>
        <taxon>Hydnum</taxon>
    </lineage>
</organism>
<dbReference type="EMBL" id="MU129061">
    <property type="protein sequence ID" value="KAF9508327.1"/>
    <property type="molecule type" value="Genomic_DNA"/>
</dbReference>
<feature type="compositionally biased region" description="Basic and acidic residues" evidence="1">
    <location>
        <begin position="407"/>
        <end position="429"/>
    </location>
</feature>
<accession>A0A9P6DNU9</accession>
<feature type="compositionally biased region" description="Polar residues" evidence="1">
    <location>
        <begin position="511"/>
        <end position="526"/>
    </location>
</feature>
<feature type="compositionally biased region" description="Low complexity" evidence="1">
    <location>
        <begin position="285"/>
        <end position="299"/>
    </location>
</feature>
<feature type="region of interest" description="Disordered" evidence="1">
    <location>
        <begin position="124"/>
        <end position="152"/>
    </location>
</feature>
<sequence length="571" mass="62059">MCQSEGIIFLPHFPVTKTKMPFMEWKISRIHSIHFPAPDPFKSNWEMEIQVENTTIPALLSRHGEGSNTLHCDYSAVPGNVDATAIVGSPSRDTALRSLAHTLQQLLPGASPSSALRRINDDRVPLVPTDVPPAPRTRGESAPRKWLSQETGVEKGGLTVGYPGRVHASPAGLSALPDGFQEVSLRDEDNLSGDGEDKEDEELIYGRQSHGSIRRRIAEKLRIGSRRRGRAGGRELDDAAVRRVSGTQLHPSGIEAAHLRGSRARDQIRDEGAYRSVNAVVGAFTPQPAHTSPSTSTPTYEHGPSTVLRALNPDHDSETSSSISPIDGTPALGVPVLDIRQTSSGHMSVLPGPRPKEGTVDADGGTMHHTKQTRLIPSSKIRSSKTGPISTPPARYRARGTTSLPQRPDDPLDNRNGRPLREPQSHHPMLDAPQTVLSPPAHPDLFFADPVLGQYIDHSSSKPPASSSTKRRPNISERRRLGVPSPSYTPRKFKVHDRPFQEEDEIPSPGAGSQSSADPPTNTSSFIPPARTRAMQGRVDAIVRSSWGARDVQQPEQEPTRPGETRTTITP</sequence>
<name>A0A9P6DNU9_9AGAM</name>
<evidence type="ECO:0000313" key="2">
    <source>
        <dbReference type="EMBL" id="KAF9508327.1"/>
    </source>
</evidence>
<proteinExistence type="predicted"/>
<evidence type="ECO:0000256" key="1">
    <source>
        <dbReference type="SAM" id="MobiDB-lite"/>
    </source>
</evidence>
<dbReference type="AlphaFoldDB" id="A0A9P6DNU9"/>
<dbReference type="Proteomes" id="UP000886523">
    <property type="component" value="Unassembled WGS sequence"/>
</dbReference>
<gene>
    <name evidence="2" type="ORF">BS47DRAFT_236370</name>
</gene>
<comment type="caution">
    <text evidence="2">The sequence shown here is derived from an EMBL/GenBank/DDBJ whole genome shotgun (WGS) entry which is preliminary data.</text>
</comment>
<feature type="region of interest" description="Disordered" evidence="1">
    <location>
        <begin position="457"/>
        <end position="571"/>
    </location>
</feature>
<feature type="region of interest" description="Disordered" evidence="1">
    <location>
        <begin position="285"/>
        <end position="329"/>
    </location>
</feature>
<evidence type="ECO:0000313" key="3">
    <source>
        <dbReference type="Proteomes" id="UP000886523"/>
    </source>
</evidence>